<name>A0A0K0GJF7_XANOP</name>
<evidence type="ECO:0000313" key="3">
    <source>
        <dbReference type="EMBL" id="ACD58522.1"/>
    </source>
</evidence>
<sequence>MLQGGRSWSGVALAERLDIHPRSLRRDIERLRALGYSVHAAPGSGGGDRLGQGAAALPLLFERRRSADRGSRPARRRAAAPAVRGMGAAAARVMARLDPLLPRRSGQRASAAHAAMASMPAAEAEPLVDAALLAQLAAACRDRVTLRLDYRRHSGAAITRSVEPTLRVNDGRRWYLLVWDCERQDWRSLRPARIDRAAATGAQFAPRSVPEEPLQLLCKAVGEAPFPCRARFRLAGTVEILAARIPPWLGALEADGPAHCWLGLGAPSMPALAANLLPLDLPFDAIAPDQARAALTQALNALCAQLARKSGQQTLRAVVRWA</sequence>
<dbReference type="eggNOG" id="COG2378">
    <property type="taxonomic scope" value="Bacteria"/>
</dbReference>
<dbReference type="InterPro" id="IPR013196">
    <property type="entry name" value="HTH_11"/>
</dbReference>
<feature type="domain" description="WYL" evidence="2">
    <location>
        <begin position="132"/>
        <end position="197"/>
    </location>
</feature>
<dbReference type="Pfam" id="PF13280">
    <property type="entry name" value="WYL"/>
    <property type="match status" value="1"/>
</dbReference>
<dbReference type="HOGENOM" id="CLU_041141_1_0_6"/>
<feature type="domain" description="Helix-turn-helix type 11" evidence="1">
    <location>
        <begin position="6"/>
        <end position="45"/>
    </location>
</feature>
<dbReference type="SUPFAM" id="SSF46785">
    <property type="entry name" value="Winged helix' DNA-binding domain"/>
    <property type="match status" value="1"/>
</dbReference>
<dbReference type="AlphaFoldDB" id="A0A0K0GJF7"/>
<organism evidence="3 4">
    <name type="scientific">Xanthomonas oryzae pv. oryzae (strain PXO99A)</name>
    <dbReference type="NCBI Taxonomy" id="360094"/>
    <lineage>
        <taxon>Bacteria</taxon>
        <taxon>Pseudomonadati</taxon>
        <taxon>Pseudomonadota</taxon>
        <taxon>Gammaproteobacteria</taxon>
        <taxon>Lysobacterales</taxon>
        <taxon>Lysobacteraceae</taxon>
        <taxon>Xanthomonas</taxon>
    </lineage>
</organism>
<dbReference type="Pfam" id="PF08279">
    <property type="entry name" value="HTH_11"/>
    <property type="match status" value="1"/>
</dbReference>
<accession>A0A0K0GJF7</accession>
<evidence type="ECO:0000259" key="1">
    <source>
        <dbReference type="Pfam" id="PF08279"/>
    </source>
</evidence>
<proteinExistence type="predicted"/>
<evidence type="ECO:0000313" key="4">
    <source>
        <dbReference type="Proteomes" id="UP000001740"/>
    </source>
</evidence>
<dbReference type="PANTHER" id="PTHR34580:SF3">
    <property type="entry name" value="PROTEIN PAFB"/>
    <property type="match status" value="1"/>
</dbReference>
<protein>
    <submittedName>
        <fullName evidence="3">Repressor</fullName>
    </submittedName>
</protein>
<dbReference type="EMBL" id="CP000967">
    <property type="protein sequence ID" value="ACD58522.1"/>
    <property type="molecule type" value="Genomic_DNA"/>
</dbReference>
<dbReference type="InterPro" id="IPR051534">
    <property type="entry name" value="CBASS_pafABC_assoc_protein"/>
</dbReference>
<reference evidence="3 4" key="1">
    <citation type="journal article" date="2008" name="BMC Genomics">
        <title>Genome sequence and rapid evolution of the rice pathogen Xanthomonas oryzae pv. oryzae PXO99A.</title>
        <authorList>
            <person name="Salzberg S.L."/>
            <person name="Sommer D.D."/>
            <person name="Schatz M.C."/>
            <person name="Phillippy A.M."/>
            <person name="Rabinowicz P.D."/>
            <person name="Tsuge S."/>
            <person name="Furutani A."/>
            <person name="Ochiai H."/>
            <person name="Delcher A.L."/>
            <person name="Kelley D."/>
            <person name="Madupu R."/>
            <person name="Puiu D."/>
            <person name="Radune D."/>
            <person name="Shumway M."/>
            <person name="Trapnell C."/>
            <person name="Aparna G."/>
            <person name="Jha G."/>
            <person name="Pandey A."/>
            <person name="Patil P.B."/>
            <person name="Ishihara H."/>
            <person name="Meyer D.F."/>
            <person name="Szurek B."/>
            <person name="Verdier V."/>
            <person name="Koebnik R."/>
            <person name="Dow J.M."/>
            <person name="Ryan R.P."/>
            <person name="Hirata H."/>
            <person name="Tsuyumu S."/>
            <person name="Won Lee S."/>
            <person name="Seo Y.S."/>
            <person name="Sriariyanum M."/>
            <person name="Ronald P.C."/>
            <person name="Sonti R.V."/>
            <person name="Van Sluys M.A."/>
            <person name="Leach J.E."/>
            <person name="White F.F."/>
            <person name="Bogdanove A.J."/>
        </authorList>
    </citation>
    <scope>NUCLEOTIDE SEQUENCE [LARGE SCALE GENOMIC DNA]</scope>
    <source>
        <strain evidence="3 4">PXO99A</strain>
    </source>
</reference>
<dbReference type="InterPro" id="IPR036388">
    <property type="entry name" value="WH-like_DNA-bd_sf"/>
</dbReference>
<dbReference type="InterPro" id="IPR036390">
    <property type="entry name" value="WH_DNA-bd_sf"/>
</dbReference>
<dbReference type="PROSITE" id="PS52050">
    <property type="entry name" value="WYL"/>
    <property type="match status" value="1"/>
</dbReference>
<dbReference type="PANTHER" id="PTHR34580">
    <property type="match status" value="1"/>
</dbReference>
<gene>
    <name evidence="3" type="ordered locus">PXO_00443</name>
</gene>
<dbReference type="Gene3D" id="1.10.10.10">
    <property type="entry name" value="Winged helix-like DNA-binding domain superfamily/Winged helix DNA-binding domain"/>
    <property type="match status" value="1"/>
</dbReference>
<evidence type="ECO:0000259" key="2">
    <source>
        <dbReference type="Pfam" id="PF13280"/>
    </source>
</evidence>
<dbReference type="KEGG" id="xop:PXO_00443"/>
<dbReference type="Proteomes" id="UP000001740">
    <property type="component" value="Chromosome"/>
</dbReference>
<dbReference type="InterPro" id="IPR026881">
    <property type="entry name" value="WYL_dom"/>
</dbReference>